<comment type="similarity">
    <text evidence="1">Belongs to the AfsR/DnrI/RedD regulatory family.</text>
</comment>
<dbReference type="PANTHER" id="PTHR35807:SF1">
    <property type="entry name" value="TRANSCRIPTIONAL REGULATOR REDD"/>
    <property type="match status" value="1"/>
</dbReference>
<evidence type="ECO:0000259" key="6">
    <source>
        <dbReference type="PROSITE" id="PS51755"/>
    </source>
</evidence>
<dbReference type="InterPro" id="IPR011990">
    <property type="entry name" value="TPR-like_helical_dom_sf"/>
</dbReference>
<keyword evidence="4" id="KW-0804">Transcription</keyword>
<organism evidence="7 8">
    <name type="scientific">Pedococcus cremeus</name>
    <dbReference type="NCBI Taxonomy" id="587636"/>
    <lineage>
        <taxon>Bacteria</taxon>
        <taxon>Bacillati</taxon>
        <taxon>Actinomycetota</taxon>
        <taxon>Actinomycetes</taxon>
        <taxon>Micrococcales</taxon>
        <taxon>Intrasporangiaceae</taxon>
        <taxon>Pedococcus</taxon>
    </lineage>
</organism>
<dbReference type="SUPFAM" id="SSF52540">
    <property type="entry name" value="P-loop containing nucleoside triphosphate hydrolases"/>
    <property type="match status" value="1"/>
</dbReference>
<evidence type="ECO:0000256" key="3">
    <source>
        <dbReference type="ARBA" id="ARBA00023125"/>
    </source>
</evidence>
<dbReference type="SUPFAM" id="SSF46894">
    <property type="entry name" value="C-terminal effector domain of the bipartite response regulators"/>
    <property type="match status" value="1"/>
</dbReference>
<dbReference type="STRING" id="587636.SAMN05216199_0076"/>
<dbReference type="InterPro" id="IPR036388">
    <property type="entry name" value="WH-like_DNA-bd_sf"/>
</dbReference>
<dbReference type="EMBL" id="FOHB01000010">
    <property type="protein sequence ID" value="SES48252.1"/>
    <property type="molecule type" value="Genomic_DNA"/>
</dbReference>
<evidence type="ECO:0000256" key="4">
    <source>
        <dbReference type="ARBA" id="ARBA00023163"/>
    </source>
</evidence>
<dbReference type="Pfam" id="PF03704">
    <property type="entry name" value="BTAD"/>
    <property type="match status" value="1"/>
</dbReference>
<dbReference type="SUPFAM" id="SSF48452">
    <property type="entry name" value="TPR-like"/>
    <property type="match status" value="1"/>
</dbReference>
<dbReference type="GO" id="GO:0003677">
    <property type="term" value="F:DNA binding"/>
    <property type="evidence" value="ECO:0007669"/>
    <property type="project" value="UniProtKB-UniRule"/>
</dbReference>
<accession>A0A1H9XQ31</accession>
<dbReference type="InterPro" id="IPR001867">
    <property type="entry name" value="OmpR/PhoB-type_DNA-bd"/>
</dbReference>
<dbReference type="PANTHER" id="PTHR35807">
    <property type="entry name" value="TRANSCRIPTIONAL REGULATOR REDD-RELATED"/>
    <property type="match status" value="1"/>
</dbReference>
<dbReference type="Gene3D" id="3.40.50.300">
    <property type="entry name" value="P-loop containing nucleotide triphosphate hydrolases"/>
    <property type="match status" value="1"/>
</dbReference>
<dbReference type="PROSITE" id="PS51755">
    <property type="entry name" value="OMPR_PHOB"/>
    <property type="match status" value="1"/>
</dbReference>
<evidence type="ECO:0000313" key="8">
    <source>
        <dbReference type="Proteomes" id="UP000199019"/>
    </source>
</evidence>
<dbReference type="SMART" id="SM01043">
    <property type="entry name" value="BTAD"/>
    <property type="match status" value="1"/>
</dbReference>
<dbReference type="Gene3D" id="1.25.40.10">
    <property type="entry name" value="Tetratricopeptide repeat domain"/>
    <property type="match status" value="2"/>
</dbReference>
<dbReference type="InterPro" id="IPR016032">
    <property type="entry name" value="Sig_transdc_resp-reg_C-effctor"/>
</dbReference>
<dbReference type="CDD" id="cd15831">
    <property type="entry name" value="BTAD"/>
    <property type="match status" value="1"/>
</dbReference>
<dbReference type="InterPro" id="IPR051677">
    <property type="entry name" value="AfsR-DnrI-RedD_regulator"/>
</dbReference>
<protein>
    <submittedName>
        <fullName evidence="7">Transcriptional regulatory protein, C terminal</fullName>
    </submittedName>
</protein>
<dbReference type="InterPro" id="IPR027417">
    <property type="entry name" value="P-loop_NTPase"/>
</dbReference>
<dbReference type="InterPro" id="IPR005158">
    <property type="entry name" value="BTAD"/>
</dbReference>
<gene>
    <name evidence="7" type="ORF">SAMN05216199_0076</name>
</gene>
<keyword evidence="2" id="KW-0805">Transcription regulation</keyword>
<evidence type="ECO:0000256" key="1">
    <source>
        <dbReference type="ARBA" id="ARBA00005820"/>
    </source>
</evidence>
<keyword evidence="3 5" id="KW-0238">DNA-binding</keyword>
<evidence type="ECO:0000256" key="5">
    <source>
        <dbReference type="PROSITE-ProRule" id="PRU01091"/>
    </source>
</evidence>
<dbReference type="GO" id="GO:0006355">
    <property type="term" value="P:regulation of DNA-templated transcription"/>
    <property type="evidence" value="ECO:0007669"/>
    <property type="project" value="InterPro"/>
</dbReference>
<dbReference type="GO" id="GO:0000160">
    <property type="term" value="P:phosphorelay signal transduction system"/>
    <property type="evidence" value="ECO:0007669"/>
    <property type="project" value="InterPro"/>
</dbReference>
<feature type="DNA-binding region" description="OmpR/PhoB-type" evidence="5">
    <location>
        <begin position="1"/>
        <end position="97"/>
    </location>
</feature>
<dbReference type="Proteomes" id="UP000199019">
    <property type="component" value="Unassembled WGS sequence"/>
</dbReference>
<dbReference type="Pfam" id="PF13191">
    <property type="entry name" value="AAA_16"/>
    <property type="match status" value="1"/>
</dbReference>
<name>A0A1H9XQ31_9MICO</name>
<feature type="domain" description="OmpR/PhoB-type" evidence="6">
    <location>
        <begin position="1"/>
        <end position="97"/>
    </location>
</feature>
<reference evidence="8" key="1">
    <citation type="submission" date="2016-10" db="EMBL/GenBank/DDBJ databases">
        <authorList>
            <person name="Varghese N."/>
            <person name="Submissions S."/>
        </authorList>
    </citation>
    <scope>NUCLEOTIDE SEQUENCE [LARGE SCALE GENOMIC DNA]</scope>
    <source>
        <strain evidence="8">CGMCC 1.6963</strain>
    </source>
</reference>
<dbReference type="InterPro" id="IPR041664">
    <property type="entry name" value="AAA_16"/>
</dbReference>
<dbReference type="AlphaFoldDB" id="A0A1H9XQ31"/>
<dbReference type="Pfam" id="PF00486">
    <property type="entry name" value="Trans_reg_C"/>
    <property type="match status" value="1"/>
</dbReference>
<evidence type="ECO:0000256" key="2">
    <source>
        <dbReference type="ARBA" id="ARBA00023015"/>
    </source>
</evidence>
<evidence type="ECO:0000313" key="7">
    <source>
        <dbReference type="EMBL" id="SES48252.1"/>
    </source>
</evidence>
<sequence length="1136" mass="123397">MEVGILGPAEVHRGEVPVDLGTRKQRAVVAALALSRGRAVSVDTIVDLLWGDEPPRGVSGTLQAYIAGLRKALEPDRAARAPASVLVTVPPGYALRLPDEAFDVVRFERVVAEVHQALEPISQVHPVAPMPREELTALARRLDGALALWRGQPFAELDDAPAAEAERVRLEELRLVAVEDRIITAVALGQHATAVPELESLTRLHPLRERLWALRAVALVRSGRQAEALEVLRDVRTVLDEELGIEPGQGLRDLQAAVLRQDPVLEWTAPRTGVASTATAGPAAEATAGVAAAGAARATVETVPAPTAVPAGPAARSTAPWPMVGRDAQLAALTDLLETSAEGRTSFAALVGEPGIGKTRLASELLGLARERGATVLTGRCSQDDGAPPLWPWASVLRDLGRDLPTDSSDDDEGGRFRTWESIVAAVVEASGQGPVVVALDDLHWADASSLRVLRLLGETVEAARLLVLVSWRAHPEPTGPLAEVAETLARRHALRLELEGLTSAEAAEVVETVAHARPSPEEASALRERTEGNPFFLVEFARLAADRGDLGQLLAEEHPPAAVHDVLVRRLERLPQSSVGVLRTAAVVGRQFDLPTLADSAGLPEDDVLDALEPAEQAGLVREDGIDRFVFAHALVRDTIYSGLSASRRARLHARVAEVLQRSPGRETERARHWLAAGPAHASRAWLAAVSAAVVTRRLHAHDQSAELLVAALDVMVDDPDATDRDRYDVLLQLVDAWRWLGRWNELVRTVEQAIDVAERIGDVELVSRAAISPTLGALWQSGGHGEVHEKVVAALRRCLDRLPAEDSALRCRTMLGLANELYYGATFEERRALVDEALAMARRIDDDALLLDACQIAFSALWSPRTTRERLGLVQEAIELARRLDHERALVVSLTLRAVVEGELGMVEQMWHSAAVARREVERLRLPYGLIVLDSLELPWLAMAGRFDECEERMERIVRLDQQMSLQQSADATAGALISLRLWQGRSAEVAPVLAMLDESPLPATSARLLFLLRGGMEAEARELLTTRRVELEHDDWFSMLNWCCAAEAALWLGDRDLAAAAYEKIAPYEGFTCSAGSGSTMGPADAYLAEAAAAVGERELAGRHADRALELMEAWEIPLAAQWMRDQRERFSF</sequence>
<dbReference type="SMART" id="SM00862">
    <property type="entry name" value="Trans_reg_C"/>
    <property type="match status" value="1"/>
</dbReference>
<dbReference type="RefSeq" id="WP_177180460.1">
    <property type="nucleotide sequence ID" value="NZ_FOHB01000010.1"/>
</dbReference>
<keyword evidence="8" id="KW-1185">Reference proteome</keyword>
<proteinExistence type="inferred from homology"/>
<dbReference type="Gene3D" id="1.10.10.10">
    <property type="entry name" value="Winged helix-like DNA-binding domain superfamily/Winged helix DNA-binding domain"/>
    <property type="match status" value="1"/>
</dbReference>